<dbReference type="Proteomes" id="UP000597444">
    <property type="component" value="Unassembled WGS sequence"/>
</dbReference>
<evidence type="ECO:0000313" key="2">
    <source>
        <dbReference type="EMBL" id="GHO95474.1"/>
    </source>
</evidence>
<comment type="caution">
    <text evidence="2">The sequence shown here is derived from an EMBL/GenBank/DDBJ whole genome shotgun (WGS) entry which is preliminary data.</text>
</comment>
<protein>
    <recommendedName>
        <fullName evidence="4">Lipoprotein</fullName>
    </recommendedName>
</protein>
<dbReference type="EMBL" id="BNJK01000001">
    <property type="protein sequence ID" value="GHO95474.1"/>
    <property type="molecule type" value="Genomic_DNA"/>
</dbReference>
<organism evidence="2 3">
    <name type="scientific">Reticulibacter mediterranei</name>
    <dbReference type="NCBI Taxonomy" id="2778369"/>
    <lineage>
        <taxon>Bacteria</taxon>
        <taxon>Bacillati</taxon>
        <taxon>Chloroflexota</taxon>
        <taxon>Ktedonobacteria</taxon>
        <taxon>Ktedonobacterales</taxon>
        <taxon>Reticulibacteraceae</taxon>
        <taxon>Reticulibacter</taxon>
    </lineage>
</organism>
<sequence>MKIIRFFFVAMTFTGLLCLLTACGPTVNQIKPVETVTINPSFQAQTSPVPTVPPYRCGSWASNNAPGTYSTISIYAKLVGKDAQGVAGATAQAVAHFQNSDLTLDTQPKSDKGGFVVFTLSLQGRQPSRVPATVDVSFTVNKTKVTCSSAFFTPQ</sequence>
<gene>
    <name evidence="2" type="ORF">KSF_055220</name>
</gene>
<accession>A0A8J3IH72</accession>
<feature type="chain" id="PRO_5035204565" description="Lipoprotein" evidence="1">
    <location>
        <begin position="25"/>
        <end position="155"/>
    </location>
</feature>
<keyword evidence="3" id="KW-1185">Reference proteome</keyword>
<reference evidence="2" key="1">
    <citation type="submission" date="2020-10" db="EMBL/GenBank/DDBJ databases">
        <title>Taxonomic study of unclassified bacteria belonging to the class Ktedonobacteria.</title>
        <authorList>
            <person name="Yabe S."/>
            <person name="Wang C.M."/>
            <person name="Zheng Y."/>
            <person name="Sakai Y."/>
            <person name="Cavaletti L."/>
            <person name="Monciardini P."/>
            <person name="Donadio S."/>
        </authorList>
    </citation>
    <scope>NUCLEOTIDE SEQUENCE</scope>
    <source>
        <strain evidence="2">ID150040</strain>
    </source>
</reference>
<name>A0A8J3IH72_9CHLR</name>
<evidence type="ECO:0008006" key="4">
    <source>
        <dbReference type="Google" id="ProtNLM"/>
    </source>
</evidence>
<evidence type="ECO:0000256" key="1">
    <source>
        <dbReference type="SAM" id="SignalP"/>
    </source>
</evidence>
<dbReference type="PROSITE" id="PS51257">
    <property type="entry name" value="PROKAR_LIPOPROTEIN"/>
    <property type="match status" value="1"/>
</dbReference>
<keyword evidence="1" id="KW-0732">Signal</keyword>
<proteinExistence type="predicted"/>
<evidence type="ECO:0000313" key="3">
    <source>
        <dbReference type="Proteomes" id="UP000597444"/>
    </source>
</evidence>
<dbReference type="AlphaFoldDB" id="A0A8J3IH72"/>
<feature type="signal peptide" evidence="1">
    <location>
        <begin position="1"/>
        <end position="24"/>
    </location>
</feature>